<evidence type="ECO:0000259" key="1">
    <source>
        <dbReference type="Pfam" id="PF13320"/>
    </source>
</evidence>
<gene>
    <name evidence="2" type="ORF">PAT3040_00970</name>
</gene>
<accession>A0A2R5ERP5</accession>
<name>A0A2R5ERP5_9BACL</name>
<reference evidence="2 3" key="1">
    <citation type="submission" date="2017-08" db="EMBL/GenBank/DDBJ databases">
        <title>Substantial Increase in Enzyme Production by Combined Drug-Resistance Mutations in Paenibacillus agaridevorans.</title>
        <authorList>
            <person name="Tanaka Y."/>
            <person name="Funane K."/>
            <person name="Hosaka T."/>
            <person name="Shiwa Y."/>
            <person name="Fujita N."/>
            <person name="Miyazaki T."/>
            <person name="Yoshikawa H."/>
            <person name="Murakami K."/>
            <person name="Kasahara K."/>
            <person name="Inaoka T."/>
            <person name="Hiraga Y."/>
            <person name="Ochi K."/>
        </authorList>
    </citation>
    <scope>NUCLEOTIDE SEQUENCE [LARGE SCALE GENOMIC DNA]</scope>
    <source>
        <strain evidence="2 3">T-3040</strain>
    </source>
</reference>
<dbReference type="Pfam" id="PF13320">
    <property type="entry name" value="GH123_cat"/>
    <property type="match status" value="1"/>
</dbReference>
<evidence type="ECO:0000313" key="2">
    <source>
        <dbReference type="EMBL" id="GBG06443.1"/>
    </source>
</evidence>
<dbReference type="Proteomes" id="UP000245202">
    <property type="component" value="Unassembled WGS sequence"/>
</dbReference>
<comment type="caution">
    <text evidence="2">The sequence shown here is derived from an EMBL/GenBank/DDBJ whole genome shotgun (WGS) entry which is preliminary data.</text>
</comment>
<feature type="domain" description="Glycoside hydrolase 123 catalytic" evidence="1">
    <location>
        <begin position="178"/>
        <end position="508"/>
    </location>
</feature>
<dbReference type="RefSeq" id="WP_258234835.1">
    <property type="nucleotide sequence ID" value="NZ_BDQX01000047.1"/>
</dbReference>
<organism evidence="2 3">
    <name type="scientific">Paenibacillus agaridevorans</name>
    <dbReference type="NCBI Taxonomy" id="171404"/>
    <lineage>
        <taxon>Bacteria</taxon>
        <taxon>Bacillati</taxon>
        <taxon>Bacillota</taxon>
        <taxon>Bacilli</taxon>
        <taxon>Bacillales</taxon>
        <taxon>Paenibacillaceae</taxon>
        <taxon>Paenibacillus</taxon>
    </lineage>
</organism>
<dbReference type="AlphaFoldDB" id="A0A2R5ERP5"/>
<dbReference type="EMBL" id="BDQX01000047">
    <property type="protein sequence ID" value="GBG06443.1"/>
    <property type="molecule type" value="Genomic_DNA"/>
</dbReference>
<sequence length="559" mass="63733">MTSISPVFETRCLSSLSKVFADSDLLDTQINSGTALWNEVYSFQVAYRSGTLSRFLEVSVKSEMKPYITLRSVGLAPSDMPTFAQTDDDYTRTTPGLYPDILYPVEQGVHAIPHQWRSIWVTVALPSIAAVDAAQDKKSFTITLAFASSEGTHLGEEQFTLEVLPAELPPQQLIHTEWFHTDCIATQYKVEMLGEEHWELIEKYASNAARHGVNLLLTPLFTPPLDTAIGGERPTIQLIGVKQVAEHTYEFNFEKLERWIAMCERVGILYYEFSHLFTQWGAKHAPKIIAEVDGEEQRIFGWDTDAGGEAYCAFLDQFLQELVAFIEKRGIEKQVYFHVSDEPHKEHLEPYRQASEILKKHLGNFAFLDALSDYDFYQHGLVDVPIPATNHIEPFIENQVEPLWTYYCCGQYVDVANRFFGMPSYRNRIIGAQMYKFNVKGFLHWGFNFWYSQHSLKAIDPFRVTDADCGFPSGDAFVVYPGADGPLDSLRWEVFYEGLQDMRALQLLEKLVGREQTMTLLEQGLQEKLAFDQYPKSLDWLLQTRQCINAAIADAVVLA</sequence>
<keyword evidence="3" id="KW-1185">Reference proteome</keyword>
<dbReference type="InterPro" id="IPR025150">
    <property type="entry name" value="GH123_cat"/>
</dbReference>
<protein>
    <recommendedName>
        <fullName evidence="1">Glycoside hydrolase 123 catalytic domain-containing protein</fullName>
    </recommendedName>
</protein>
<proteinExistence type="predicted"/>
<evidence type="ECO:0000313" key="3">
    <source>
        <dbReference type="Proteomes" id="UP000245202"/>
    </source>
</evidence>